<dbReference type="SUPFAM" id="SSF46785">
    <property type="entry name" value="Winged helix' DNA-binding domain"/>
    <property type="match status" value="1"/>
</dbReference>
<name>A0A3B1BUV5_9ZZZZ</name>
<keyword evidence="2" id="KW-0238">DNA-binding</keyword>
<dbReference type="PANTHER" id="PTHR42756">
    <property type="entry name" value="TRANSCRIPTIONAL REGULATOR, MARR"/>
    <property type="match status" value="1"/>
</dbReference>
<organism evidence="5">
    <name type="scientific">hydrothermal vent metagenome</name>
    <dbReference type="NCBI Taxonomy" id="652676"/>
    <lineage>
        <taxon>unclassified sequences</taxon>
        <taxon>metagenomes</taxon>
        <taxon>ecological metagenomes</taxon>
    </lineage>
</organism>
<evidence type="ECO:0000256" key="3">
    <source>
        <dbReference type="ARBA" id="ARBA00023163"/>
    </source>
</evidence>
<dbReference type="InterPro" id="IPR036388">
    <property type="entry name" value="WH-like_DNA-bd_sf"/>
</dbReference>
<reference evidence="5" key="1">
    <citation type="submission" date="2018-06" db="EMBL/GenBank/DDBJ databases">
        <authorList>
            <person name="Zhirakovskaya E."/>
        </authorList>
    </citation>
    <scope>NUCLEOTIDE SEQUENCE</scope>
</reference>
<keyword evidence="1" id="KW-0805">Transcription regulation</keyword>
<sequence length="150" mass="16622">MQPTTESGLVGKLVDTIVDRYREIESSQPLLNRELSGSERRALKAVSSAGRSMTISEVGAAIGTPPSTTTWIVGGLVKRGVFKRSQDKHDKRKVWIKLGQKGEALARLLERIPDRIAADLLYKLSPEQRSTFVELVRTAMKKIEEAGSFK</sequence>
<evidence type="ECO:0000313" key="5">
    <source>
        <dbReference type="EMBL" id="VAX19532.1"/>
    </source>
</evidence>
<dbReference type="InterPro" id="IPR000835">
    <property type="entry name" value="HTH_MarR-typ"/>
</dbReference>
<keyword evidence="3" id="KW-0804">Transcription</keyword>
<evidence type="ECO:0000256" key="2">
    <source>
        <dbReference type="ARBA" id="ARBA00023125"/>
    </source>
</evidence>
<dbReference type="PROSITE" id="PS50995">
    <property type="entry name" value="HTH_MARR_2"/>
    <property type="match status" value="1"/>
</dbReference>
<feature type="domain" description="HTH marR-type" evidence="4">
    <location>
        <begin position="1"/>
        <end position="141"/>
    </location>
</feature>
<dbReference type="InterPro" id="IPR036390">
    <property type="entry name" value="WH_DNA-bd_sf"/>
</dbReference>
<dbReference type="GO" id="GO:0003677">
    <property type="term" value="F:DNA binding"/>
    <property type="evidence" value="ECO:0007669"/>
    <property type="project" value="UniProtKB-KW"/>
</dbReference>
<gene>
    <name evidence="5" type="ORF">MNBD_NITROSPINAE01-171</name>
</gene>
<accession>A0A3B1BUV5</accession>
<proteinExistence type="predicted"/>
<evidence type="ECO:0000256" key="1">
    <source>
        <dbReference type="ARBA" id="ARBA00023015"/>
    </source>
</evidence>
<dbReference type="Gene3D" id="1.10.10.10">
    <property type="entry name" value="Winged helix-like DNA-binding domain superfamily/Winged helix DNA-binding domain"/>
    <property type="match status" value="1"/>
</dbReference>
<evidence type="ECO:0000259" key="4">
    <source>
        <dbReference type="PROSITE" id="PS50995"/>
    </source>
</evidence>
<protein>
    <recommendedName>
        <fullName evidence="4">HTH marR-type domain-containing protein</fullName>
    </recommendedName>
</protein>
<dbReference type="SMART" id="SM00347">
    <property type="entry name" value="HTH_MARR"/>
    <property type="match status" value="1"/>
</dbReference>
<dbReference type="EMBL" id="UOGC01000091">
    <property type="protein sequence ID" value="VAX19532.1"/>
    <property type="molecule type" value="Genomic_DNA"/>
</dbReference>
<dbReference type="PANTHER" id="PTHR42756:SF1">
    <property type="entry name" value="TRANSCRIPTIONAL REPRESSOR OF EMRAB OPERON"/>
    <property type="match status" value="1"/>
</dbReference>
<dbReference type="AlphaFoldDB" id="A0A3B1BUV5"/>
<dbReference type="GO" id="GO:0003700">
    <property type="term" value="F:DNA-binding transcription factor activity"/>
    <property type="evidence" value="ECO:0007669"/>
    <property type="project" value="InterPro"/>
</dbReference>